<evidence type="ECO:0000256" key="2">
    <source>
        <dbReference type="SAM" id="Phobius"/>
    </source>
</evidence>
<sequence>MKSLNLPSVLAGSLAAVAALPPVSIDAFIVPKTTSVCLPQTAISRVHRPWILPATNDGTNDDDDDGVSRDTTESITSSLRPSNDIGATNDSIQSSSVATMMSQENKRILIEELGYRRKDAERLRLELVSSIVEKRLKCPTEGIPEEWCRSEQELTRESRMMQRLEQESQYPLKLPLIGISLILFGKGFGDALITIIKVNMDFPGASLAEQFLGVPVLGIDMLCVVLGGALGWWTWKTMK</sequence>
<feature type="region of interest" description="Disordered" evidence="1">
    <location>
        <begin position="52"/>
        <end position="90"/>
    </location>
</feature>
<comment type="caution">
    <text evidence="4">The sequence shown here is derived from an EMBL/GenBank/DDBJ whole genome shotgun (WGS) entry which is preliminary data.</text>
</comment>
<keyword evidence="2" id="KW-0472">Membrane</keyword>
<proteinExistence type="predicted"/>
<keyword evidence="3" id="KW-0732">Signal</keyword>
<feature type="transmembrane region" description="Helical" evidence="2">
    <location>
        <begin position="176"/>
        <end position="199"/>
    </location>
</feature>
<feature type="transmembrane region" description="Helical" evidence="2">
    <location>
        <begin position="211"/>
        <end position="235"/>
    </location>
</feature>
<feature type="compositionally biased region" description="Polar residues" evidence="1">
    <location>
        <begin position="73"/>
        <end position="90"/>
    </location>
</feature>
<name>A0A9N8F3I8_9STRA</name>
<feature type="signal peptide" evidence="3">
    <location>
        <begin position="1"/>
        <end position="19"/>
    </location>
</feature>
<organism evidence="4 5">
    <name type="scientific">Seminavis robusta</name>
    <dbReference type="NCBI Taxonomy" id="568900"/>
    <lineage>
        <taxon>Eukaryota</taxon>
        <taxon>Sar</taxon>
        <taxon>Stramenopiles</taxon>
        <taxon>Ochrophyta</taxon>
        <taxon>Bacillariophyta</taxon>
        <taxon>Bacillariophyceae</taxon>
        <taxon>Bacillariophycidae</taxon>
        <taxon>Naviculales</taxon>
        <taxon>Naviculaceae</taxon>
        <taxon>Seminavis</taxon>
    </lineage>
</organism>
<protein>
    <submittedName>
        <fullName evidence="4">Uncharacterized protein</fullName>
    </submittedName>
</protein>
<evidence type="ECO:0000256" key="3">
    <source>
        <dbReference type="SAM" id="SignalP"/>
    </source>
</evidence>
<evidence type="ECO:0000256" key="1">
    <source>
        <dbReference type="SAM" id="MobiDB-lite"/>
    </source>
</evidence>
<keyword evidence="5" id="KW-1185">Reference proteome</keyword>
<dbReference type="EMBL" id="CAICTM010002723">
    <property type="protein sequence ID" value="CAB9530054.1"/>
    <property type="molecule type" value="Genomic_DNA"/>
</dbReference>
<dbReference type="AlphaFoldDB" id="A0A9N8F3I8"/>
<keyword evidence="2" id="KW-0812">Transmembrane</keyword>
<dbReference type="Proteomes" id="UP001153069">
    <property type="component" value="Unassembled WGS sequence"/>
</dbReference>
<evidence type="ECO:0000313" key="4">
    <source>
        <dbReference type="EMBL" id="CAB9530054.1"/>
    </source>
</evidence>
<dbReference type="OrthoDB" id="44380at2759"/>
<accession>A0A9N8F3I8</accession>
<gene>
    <name evidence="4" type="ORF">SEMRO_2725_G335620.1</name>
</gene>
<reference evidence="4" key="1">
    <citation type="submission" date="2020-06" db="EMBL/GenBank/DDBJ databases">
        <authorList>
            <consortium name="Plant Systems Biology data submission"/>
        </authorList>
    </citation>
    <scope>NUCLEOTIDE SEQUENCE</scope>
    <source>
        <strain evidence="4">D6</strain>
    </source>
</reference>
<evidence type="ECO:0000313" key="5">
    <source>
        <dbReference type="Proteomes" id="UP001153069"/>
    </source>
</evidence>
<keyword evidence="2" id="KW-1133">Transmembrane helix</keyword>
<feature type="chain" id="PRO_5040314224" evidence="3">
    <location>
        <begin position="20"/>
        <end position="239"/>
    </location>
</feature>